<keyword evidence="2" id="KW-0472">Membrane</keyword>
<protein>
    <recommendedName>
        <fullName evidence="5">Transmembrane protein</fullName>
    </recommendedName>
</protein>
<dbReference type="Gene3D" id="2.60.120.260">
    <property type="entry name" value="Galactose-binding domain-like"/>
    <property type="match status" value="1"/>
</dbReference>
<dbReference type="OrthoDB" id="9888167at2"/>
<keyword evidence="2" id="KW-1133">Transmembrane helix</keyword>
<accession>D1C2X8</accession>
<dbReference type="InParanoid" id="D1C2X8"/>
<dbReference type="RefSeq" id="WP_012871642.1">
    <property type="nucleotide sequence ID" value="NC_013523.1"/>
</dbReference>
<feature type="transmembrane region" description="Helical" evidence="2">
    <location>
        <begin position="196"/>
        <end position="215"/>
    </location>
</feature>
<evidence type="ECO:0000313" key="4">
    <source>
        <dbReference type="Proteomes" id="UP000002027"/>
    </source>
</evidence>
<keyword evidence="2" id="KW-0812">Transmembrane</keyword>
<dbReference type="Proteomes" id="UP000002027">
    <property type="component" value="Chromosome 1"/>
</dbReference>
<dbReference type="KEGG" id="sti:Sthe_1159"/>
<feature type="region of interest" description="Disordered" evidence="1">
    <location>
        <begin position="1"/>
        <end position="23"/>
    </location>
</feature>
<reference evidence="3 4" key="2">
    <citation type="journal article" date="2010" name="Stand. Genomic Sci.">
        <title>Complete genome sequence of Desulfohalobium retbaense type strain (HR(100)).</title>
        <authorList>
            <person name="Spring S."/>
            <person name="Nolan M."/>
            <person name="Lapidus A."/>
            <person name="Glavina Del Rio T."/>
            <person name="Copeland A."/>
            <person name="Tice H."/>
            <person name="Cheng J.F."/>
            <person name="Lucas S."/>
            <person name="Land M."/>
            <person name="Chen F."/>
            <person name="Bruce D."/>
            <person name="Goodwin L."/>
            <person name="Pitluck S."/>
            <person name="Ivanova N."/>
            <person name="Mavromatis K."/>
            <person name="Mikhailova N."/>
            <person name="Pati A."/>
            <person name="Chen A."/>
            <person name="Palaniappan K."/>
            <person name="Hauser L."/>
            <person name="Chang Y.J."/>
            <person name="Jeffries C.D."/>
            <person name="Munk C."/>
            <person name="Kiss H."/>
            <person name="Chain P."/>
            <person name="Han C."/>
            <person name="Brettin T."/>
            <person name="Detter J.C."/>
            <person name="Schuler E."/>
            <person name="Goker M."/>
            <person name="Rohde M."/>
            <person name="Bristow J."/>
            <person name="Eisen J.A."/>
            <person name="Markowitz V."/>
            <person name="Hugenholtz P."/>
            <person name="Kyrpides N.C."/>
            <person name="Klenk H.P."/>
        </authorList>
    </citation>
    <scope>NUCLEOTIDE SEQUENCE [LARGE SCALE GENOMIC DNA]</scope>
    <source>
        <strain evidence="4">ATCC 49802 / DSM 20745 / S 6022</strain>
    </source>
</reference>
<feature type="compositionally biased region" description="Basic and acidic residues" evidence="1">
    <location>
        <begin position="1"/>
        <end position="10"/>
    </location>
</feature>
<dbReference type="STRING" id="479434.Sthe_1159"/>
<evidence type="ECO:0008006" key="5">
    <source>
        <dbReference type="Google" id="ProtNLM"/>
    </source>
</evidence>
<reference evidence="4" key="1">
    <citation type="submission" date="2009-11" db="EMBL/GenBank/DDBJ databases">
        <title>The complete chromosome 1 of Sphaerobacter thermophilus DSM 20745.</title>
        <authorList>
            <person name="Lucas S."/>
            <person name="Copeland A."/>
            <person name="Lapidus A."/>
            <person name="Glavina del Rio T."/>
            <person name="Dalin E."/>
            <person name="Tice H."/>
            <person name="Bruce D."/>
            <person name="Goodwin L."/>
            <person name="Pitluck S."/>
            <person name="Kyrpides N."/>
            <person name="Mavromatis K."/>
            <person name="Ivanova N."/>
            <person name="Mikhailova N."/>
            <person name="LaButti K.M."/>
            <person name="Clum A."/>
            <person name="Sun H.I."/>
            <person name="Brettin T."/>
            <person name="Detter J.C."/>
            <person name="Han C."/>
            <person name="Larimer F."/>
            <person name="Land M."/>
            <person name="Hauser L."/>
            <person name="Markowitz V."/>
            <person name="Cheng J.F."/>
            <person name="Hugenholtz P."/>
            <person name="Woyke T."/>
            <person name="Wu D."/>
            <person name="Steenblock K."/>
            <person name="Schneider S."/>
            <person name="Pukall R."/>
            <person name="Goeker M."/>
            <person name="Klenk H.P."/>
            <person name="Eisen J.A."/>
        </authorList>
    </citation>
    <scope>NUCLEOTIDE SEQUENCE [LARGE SCALE GENOMIC DNA]</scope>
    <source>
        <strain evidence="4">ATCC 49802 / DSM 20745 / S 6022</strain>
    </source>
</reference>
<name>D1C2X8_SPHTD</name>
<dbReference type="AlphaFoldDB" id="D1C2X8"/>
<sequence length="242" mass="25771">MMIDHAEDIQPTRGFPPRSPRPGLTARRLATAVPVLLLALLWGIHLEATLPSIRVPGPERAASAGILAPGEHRVVDAPVELVGDWYTQPLGDVTSVVTDQPGAAARLRIHGTQVLLTARVGPESSRAYITVDGEPVPDLERDELGSFVRLRASKAADRDIVVVSGLAHGEHDLTITNGSQGQLAISAIIVEAQTPFPWAFALFYGGVLLLLVVALRGLAWEAVHRLGWAPAARAESPSGGRR</sequence>
<dbReference type="HOGENOM" id="CLU_1146613_0_0_0"/>
<keyword evidence="4" id="KW-1185">Reference proteome</keyword>
<evidence type="ECO:0000256" key="2">
    <source>
        <dbReference type="SAM" id="Phobius"/>
    </source>
</evidence>
<dbReference type="eggNOG" id="ENOG5030TDK">
    <property type="taxonomic scope" value="Bacteria"/>
</dbReference>
<evidence type="ECO:0000313" key="3">
    <source>
        <dbReference type="EMBL" id="ACZ38595.1"/>
    </source>
</evidence>
<evidence type="ECO:0000256" key="1">
    <source>
        <dbReference type="SAM" id="MobiDB-lite"/>
    </source>
</evidence>
<organism evidence="3 4">
    <name type="scientific">Sphaerobacter thermophilus (strain ATCC 49802 / DSM 20745 / KCCM 41009 / NCIMB 13125 / S 6022)</name>
    <dbReference type="NCBI Taxonomy" id="479434"/>
    <lineage>
        <taxon>Bacteria</taxon>
        <taxon>Pseudomonadati</taxon>
        <taxon>Thermomicrobiota</taxon>
        <taxon>Thermomicrobia</taxon>
        <taxon>Sphaerobacterales</taxon>
        <taxon>Sphaerobacterineae</taxon>
        <taxon>Sphaerobacteraceae</taxon>
        <taxon>Sphaerobacter</taxon>
    </lineage>
</organism>
<dbReference type="EMBL" id="CP001823">
    <property type="protein sequence ID" value="ACZ38595.1"/>
    <property type="molecule type" value="Genomic_DNA"/>
</dbReference>
<proteinExistence type="predicted"/>
<gene>
    <name evidence="3" type="ordered locus">Sthe_1159</name>
</gene>